<evidence type="ECO:0000313" key="13">
    <source>
        <dbReference type="Proteomes" id="UP000502065"/>
    </source>
</evidence>
<dbReference type="PANTHER" id="PTHR30026">
    <property type="entry name" value="OUTER MEMBRANE PROTEIN TOLC"/>
    <property type="match status" value="1"/>
</dbReference>
<evidence type="ECO:0000256" key="2">
    <source>
        <dbReference type="ARBA" id="ARBA00007613"/>
    </source>
</evidence>
<dbReference type="PANTHER" id="PTHR30026:SF22">
    <property type="entry name" value="OUTER MEMBRANE EFFLUX PROTEIN"/>
    <property type="match status" value="1"/>
</dbReference>
<dbReference type="EMBL" id="CP030944">
    <property type="protein sequence ID" value="QKE25703.1"/>
    <property type="molecule type" value="Genomic_DNA"/>
</dbReference>
<feature type="chain" id="PRO_5042257678" evidence="10">
    <location>
        <begin position="28"/>
        <end position="859"/>
    </location>
</feature>
<protein>
    <submittedName>
        <fullName evidence="12">Type I secretion system outer membrane protein, TolC family</fullName>
    </submittedName>
</protein>
<dbReference type="Pfam" id="PF02412">
    <property type="entry name" value="TSP_3"/>
    <property type="match status" value="2"/>
</dbReference>
<comment type="subcellular location">
    <subcellularLocation>
        <location evidence="1">Cell outer membrane</location>
    </subcellularLocation>
</comment>
<keyword evidence="3" id="KW-0813">Transport</keyword>
<evidence type="ECO:0000259" key="11">
    <source>
        <dbReference type="PROSITE" id="PS51123"/>
    </source>
</evidence>
<evidence type="ECO:0000256" key="9">
    <source>
        <dbReference type="PROSITE-ProRule" id="PRU00473"/>
    </source>
</evidence>
<keyword evidence="6 10" id="KW-0732">Signal</keyword>
<evidence type="ECO:0000256" key="5">
    <source>
        <dbReference type="ARBA" id="ARBA00022692"/>
    </source>
</evidence>
<dbReference type="NCBIfam" id="TIGR01844">
    <property type="entry name" value="type_I_sec_TolC"/>
    <property type="match status" value="1"/>
</dbReference>
<comment type="similarity">
    <text evidence="2">Belongs to the outer membrane factor (OMF) (TC 1.B.17) family.</text>
</comment>
<gene>
    <name evidence="12" type="ORF">AAQM_0946</name>
</gene>
<evidence type="ECO:0000256" key="1">
    <source>
        <dbReference type="ARBA" id="ARBA00004442"/>
    </source>
</evidence>
<keyword evidence="8" id="KW-0998">Cell outer membrane</keyword>
<dbReference type="PROSITE" id="PS51123">
    <property type="entry name" value="OMPA_2"/>
    <property type="match status" value="1"/>
</dbReference>
<dbReference type="InterPro" id="IPR006665">
    <property type="entry name" value="OmpA-like"/>
</dbReference>
<evidence type="ECO:0000256" key="8">
    <source>
        <dbReference type="ARBA" id="ARBA00023237"/>
    </source>
</evidence>
<dbReference type="GO" id="GO:1990281">
    <property type="term" value="C:efflux pump complex"/>
    <property type="evidence" value="ECO:0007669"/>
    <property type="project" value="TreeGrafter"/>
</dbReference>
<evidence type="ECO:0000256" key="10">
    <source>
        <dbReference type="SAM" id="SignalP"/>
    </source>
</evidence>
<dbReference type="Proteomes" id="UP000502065">
    <property type="component" value="Chromosome"/>
</dbReference>
<keyword evidence="5" id="KW-0812">Transmembrane</keyword>
<dbReference type="CDD" id="cd07185">
    <property type="entry name" value="OmpA_C-like"/>
    <property type="match status" value="1"/>
</dbReference>
<dbReference type="GO" id="GO:0015288">
    <property type="term" value="F:porin activity"/>
    <property type="evidence" value="ECO:0007669"/>
    <property type="project" value="TreeGrafter"/>
</dbReference>
<evidence type="ECO:0000256" key="3">
    <source>
        <dbReference type="ARBA" id="ARBA00022448"/>
    </source>
</evidence>
<dbReference type="InterPro" id="IPR051906">
    <property type="entry name" value="TolC-like"/>
</dbReference>
<dbReference type="SUPFAM" id="SSF103088">
    <property type="entry name" value="OmpA-like"/>
    <property type="match status" value="2"/>
</dbReference>
<evidence type="ECO:0000313" key="12">
    <source>
        <dbReference type="EMBL" id="QKE25703.1"/>
    </source>
</evidence>
<dbReference type="SUPFAM" id="SSF103647">
    <property type="entry name" value="TSP type-3 repeat"/>
    <property type="match status" value="2"/>
</dbReference>
<dbReference type="Gene3D" id="3.30.1330.60">
    <property type="entry name" value="OmpA-like domain"/>
    <property type="match status" value="2"/>
</dbReference>
<keyword evidence="4" id="KW-1134">Transmembrane beta strand</keyword>
<dbReference type="KEGG" id="aaqi:AAQM_0946"/>
<sequence length="859" mass="97315">MNKIAVKKRLISAVASSICLLGMNLNALTLEESVIEAMNTNPVVQERLRNFSETQQDLEIVKSEWLPSLDYRATFGRNNAGSLKDDVNESSYNHNVKDVSYNHYTNSLKLTQNIFNGFSTTHKIDYQEARILSAAYHYLENANDIAFQMVGAYLDVIRSYKLLENAKENVLINEKIYKDVQSLYDQGLTTKSEMTKIYASLSLAKSNLTVQKNNTIDKEFRLKRLLGRDIDISDFTLPTLNYAMPESKERAIMYAISNNPSILVSNFNIKGAQALYKEKKSNFYPKIDLEVEQVFNDVNDKLNGFDMPDDRLKAYVTLSWNLYKGGAHTADIQKSKSTINKEVEIQRDLKRQTIEGLELSWSAYHMLGEQLEELYKYYEYSQETLDSYQSEYEMGRRTLLDLLSAQNDLVNSKSQIINAQMDKLFAQYRILDAMGILVETVVGGEAEYNKIVNPTIKPFEVVKDNLPVKLDVDNDGIVDSLDICDNSKNNDDIAPYGCSSKEEDSDLDGIPNSKDKCPESVFGATVDANGCEIKDSTNRFNVNQEDYIKQVIAYTQESPKKSDKLGLYDYEFNVAANKNVKSTSLDNHLMYDNFALIKRFDFINMDDFDVKNNNLSEIAKVINEYKDENIKVTIIGHTKAMSDKEASYEKASNYANSIKDELVENGVDKEVLFTQSRLDNDRLFLETNRSDKTLNNVVGIALYVPKNIKKSEKPILDDDNDGVINELDKCPNTPAGYTVDENGCTNKINLEVLFENNSAVVKDETKDKVVAFAKYLNDNKEFNTVITGHSSKDRASASYNQKLSEKRANAIKNILVENGIESTRIQVIGKGYDEPIASNDTLEGQALNRRIEAELIKVK</sequence>
<dbReference type="GO" id="GO:0007155">
    <property type="term" value="P:cell adhesion"/>
    <property type="evidence" value="ECO:0007669"/>
    <property type="project" value="InterPro"/>
</dbReference>
<feature type="signal peptide" evidence="10">
    <location>
        <begin position="1"/>
        <end position="27"/>
    </location>
</feature>
<dbReference type="Gene3D" id="1.20.1600.10">
    <property type="entry name" value="Outer membrane efflux proteins (OEP)"/>
    <property type="match status" value="1"/>
</dbReference>
<dbReference type="InterPro" id="IPR028974">
    <property type="entry name" value="TSP_type-3_rpt"/>
</dbReference>
<dbReference type="RefSeq" id="WP_171920658.1">
    <property type="nucleotide sequence ID" value="NZ_CBCSAE010000008.1"/>
</dbReference>
<dbReference type="Pfam" id="PF00691">
    <property type="entry name" value="OmpA"/>
    <property type="match status" value="2"/>
</dbReference>
<keyword evidence="7 9" id="KW-0472">Membrane</keyword>
<dbReference type="GO" id="GO:0009279">
    <property type="term" value="C:cell outer membrane"/>
    <property type="evidence" value="ECO:0007669"/>
    <property type="project" value="UniProtKB-SubCell"/>
</dbReference>
<dbReference type="SUPFAM" id="SSF56954">
    <property type="entry name" value="Outer membrane efflux proteins (OEP)"/>
    <property type="match status" value="1"/>
</dbReference>
<reference evidence="12 13" key="1">
    <citation type="submission" date="2018-07" db="EMBL/GenBank/DDBJ databases">
        <title>Identification of phenol metabolism pathways in Arcobacter.</title>
        <authorList>
            <person name="Miller W.G."/>
            <person name="Yee E."/>
            <person name="Bono J.L."/>
        </authorList>
    </citation>
    <scope>NUCLEOTIDE SEQUENCE [LARGE SCALE GENOMIC DNA]</scope>
    <source>
        <strain evidence="12 13">W63</strain>
    </source>
</reference>
<evidence type="ECO:0000256" key="6">
    <source>
        <dbReference type="ARBA" id="ARBA00022729"/>
    </source>
</evidence>
<keyword evidence="13" id="KW-1185">Reference proteome</keyword>
<dbReference type="Pfam" id="PF02321">
    <property type="entry name" value="OEP"/>
    <property type="match status" value="2"/>
</dbReference>
<evidence type="ECO:0000256" key="4">
    <source>
        <dbReference type="ARBA" id="ARBA00022452"/>
    </source>
</evidence>
<dbReference type="InterPro" id="IPR003423">
    <property type="entry name" value="OMP_efflux"/>
</dbReference>
<dbReference type="AlphaFoldDB" id="A0AAE7E067"/>
<organism evidence="12 13">
    <name type="scientific">Arcobacter aquimarinus</name>
    <dbReference type="NCBI Taxonomy" id="1315211"/>
    <lineage>
        <taxon>Bacteria</taxon>
        <taxon>Pseudomonadati</taxon>
        <taxon>Campylobacterota</taxon>
        <taxon>Epsilonproteobacteria</taxon>
        <taxon>Campylobacterales</taxon>
        <taxon>Arcobacteraceae</taxon>
        <taxon>Arcobacter</taxon>
    </lineage>
</organism>
<name>A0AAE7E067_9BACT</name>
<proteinExistence type="inferred from homology"/>
<evidence type="ECO:0000256" key="7">
    <source>
        <dbReference type="ARBA" id="ARBA00023136"/>
    </source>
</evidence>
<feature type="domain" description="OmpA-like" evidence="11">
    <location>
        <begin position="741"/>
        <end position="859"/>
    </location>
</feature>
<dbReference type="InterPro" id="IPR036737">
    <property type="entry name" value="OmpA-like_sf"/>
</dbReference>
<accession>A0AAE7E067</accession>
<dbReference type="InterPro" id="IPR003367">
    <property type="entry name" value="Thrombospondin_3-like_rpt"/>
</dbReference>
<dbReference type="GO" id="GO:0015562">
    <property type="term" value="F:efflux transmembrane transporter activity"/>
    <property type="evidence" value="ECO:0007669"/>
    <property type="project" value="InterPro"/>
</dbReference>
<dbReference type="GO" id="GO:0005509">
    <property type="term" value="F:calcium ion binding"/>
    <property type="evidence" value="ECO:0007669"/>
    <property type="project" value="InterPro"/>
</dbReference>
<dbReference type="InterPro" id="IPR010130">
    <property type="entry name" value="T1SS_OMP_TolC"/>
</dbReference>